<dbReference type="OrthoDB" id="5439561at2"/>
<feature type="domain" description="AsmA" evidence="2">
    <location>
        <begin position="344"/>
        <end position="539"/>
    </location>
</feature>
<evidence type="ECO:0000256" key="1">
    <source>
        <dbReference type="SAM" id="MobiDB-lite"/>
    </source>
</evidence>
<organism evidence="3 4">
    <name type="scientific">Glycocaulis alkaliphilus</name>
    <dbReference type="NCBI Taxonomy" id="1434191"/>
    <lineage>
        <taxon>Bacteria</taxon>
        <taxon>Pseudomonadati</taxon>
        <taxon>Pseudomonadota</taxon>
        <taxon>Alphaproteobacteria</taxon>
        <taxon>Maricaulales</taxon>
        <taxon>Maricaulaceae</taxon>
        <taxon>Glycocaulis</taxon>
    </lineage>
</organism>
<dbReference type="InterPro" id="IPR007844">
    <property type="entry name" value="AsmA"/>
</dbReference>
<feature type="region of interest" description="Disordered" evidence="1">
    <location>
        <begin position="627"/>
        <end position="664"/>
    </location>
</feature>
<keyword evidence="4" id="KW-1185">Reference proteome</keyword>
<dbReference type="KEGG" id="gak:X907_1208"/>
<dbReference type="GO" id="GO:0090313">
    <property type="term" value="P:regulation of protein targeting to membrane"/>
    <property type="evidence" value="ECO:0007669"/>
    <property type="project" value="TreeGrafter"/>
</dbReference>
<dbReference type="PANTHER" id="PTHR30441:SF4">
    <property type="entry name" value="PROTEIN ASMA"/>
    <property type="match status" value="1"/>
</dbReference>
<sequence length="664" mass="70375">MRRLLVILLVLGGIAIAAALLIPMLLTPENWRGEIERRASEQLGREVSIGGDIGLSILPAIQISAGDVSIGNADGFGEEAFAELSELRLGLALWPLFSNRVEVSEFVLVDPVIRLRQNARGNNWTFASVEAPAPPPSDNNGGFRQPGALPIDGTFSNIRIENGAVSFSDGTETWEVSQLNISLQATDLDRDARLNGSFVLRGETISLNAGLGGLRPFMEGRQTPLTLEVRSAPLTMSFDGNALESGTFDLAGDASVEADIPGLARLAGEPLPPGSALRSAAASGRFTSIPGEMRFESARLRLDEVTATGGLTVRTGGERPFLTGQLVIPRLDLNPYMPEEEAGTAPSGGQSEWSTEEIDLAALRLVDADLRLSAGRLIFGDVEVTEADVRAQLTNGRLVADLSRFTLYGGSGSGQLVVNARGATPSYTLNARLQGLQTQPFLSAAADFSALRGLGNFTIDLTSSGASTAAIMRSLSGNGNLRLADGAIEGFNLARILRGVQTAITTRQLPQGFGPEEETDFSELGGSFTIRNGVLSNSDLSMLSPLLRVTGAGEFNLVEQSVDYRISPRAVASLAGQGGTPELNGIAVPVRIRGTFGNPSFSIDFEAVARELATGQARGLLDRLLPGQRQGESEEEQEQSQPTPADLLRGLLDRQRRSGNDGND</sequence>
<evidence type="ECO:0000259" key="2">
    <source>
        <dbReference type="Pfam" id="PF05170"/>
    </source>
</evidence>
<feature type="domain" description="AsmA" evidence="2">
    <location>
        <begin position="7"/>
        <end position="189"/>
    </location>
</feature>
<dbReference type="GO" id="GO:0005886">
    <property type="term" value="C:plasma membrane"/>
    <property type="evidence" value="ECO:0007669"/>
    <property type="project" value="TreeGrafter"/>
</dbReference>
<evidence type="ECO:0000313" key="3">
    <source>
        <dbReference type="EMBL" id="AZU03744.1"/>
    </source>
</evidence>
<dbReference type="InterPro" id="IPR052894">
    <property type="entry name" value="AsmA-related"/>
</dbReference>
<evidence type="ECO:0000313" key="4">
    <source>
        <dbReference type="Proteomes" id="UP000286954"/>
    </source>
</evidence>
<dbReference type="RefSeq" id="WP_127566202.1">
    <property type="nucleotide sequence ID" value="NZ_BMFB01000005.1"/>
</dbReference>
<gene>
    <name evidence="3" type="ORF">X907_1208</name>
</gene>
<name>A0A3T0E8U1_9PROT</name>
<accession>A0A3T0E8U1</accession>
<proteinExistence type="predicted"/>
<feature type="compositionally biased region" description="Basic and acidic residues" evidence="1">
    <location>
        <begin position="651"/>
        <end position="664"/>
    </location>
</feature>
<dbReference type="PANTHER" id="PTHR30441">
    <property type="entry name" value="DUF748 DOMAIN-CONTAINING PROTEIN"/>
    <property type="match status" value="1"/>
</dbReference>
<reference evidence="3 4" key="1">
    <citation type="submission" date="2016-12" db="EMBL/GenBank/DDBJ databases">
        <title>The genome of dimorphic prosthecate Glycocaulis alkaliphilus 6b-8t, isolated from crude oil dictates its adaptability in petroleum environments.</title>
        <authorList>
            <person name="Wu X.-L."/>
            <person name="Geng S."/>
        </authorList>
    </citation>
    <scope>NUCLEOTIDE SEQUENCE [LARGE SCALE GENOMIC DNA]</scope>
    <source>
        <strain evidence="3 4">6B-8</strain>
    </source>
</reference>
<dbReference type="Pfam" id="PF05170">
    <property type="entry name" value="AsmA"/>
    <property type="match status" value="2"/>
</dbReference>
<dbReference type="AlphaFoldDB" id="A0A3T0E8U1"/>
<dbReference type="Proteomes" id="UP000286954">
    <property type="component" value="Chromosome"/>
</dbReference>
<dbReference type="EMBL" id="CP018911">
    <property type="protein sequence ID" value="AZU03744.1"/>
    <property type="molecule type" value="Genomic_DNA"/>
</dbReference>
<protein>
    <submittedName>
        <fullName evidence="3">AsmA family protein</fullName>
    </submittedName>
</protein>